<dbReference type="RefSeq" id="XP_064673535.1">
    <property type="nucleotide sequence ID" value="XM_064813465.1"/>
</dbReference>
<evidence type="ECO:0000313" key="3">
    <source>
        <dbReference type="Proteomes" id="UP001302812"/>
    </source>
</evidence>
<feature type="chain" id="PRO_5043004928" evidence="1">
    <location>
        <begin position="27"/>
        <end position="160"/>
    </location>
</feature>
<evidence type="ECO:0000256" key="1">
    <source>
        <dbReference type="SAM" id="SignalP"/>
    </source>
</evidence>
<dbReference type="GeneID" id="89937590"/>
<dbReference type="SUPFAM" id="SSF49503">
    <property type="entry name" value="Cupredoxins"/>
    <property type="match status" value="1"/>
</dbReference>
<dbReference type="AlphaFoldDB" id="A0AAN6TKB0"/>
<sequence>MLTTSTSPLLHLALALAAATTSTVHAASHRIDVGRGGLTFTPDTITAAVGDTVDFYFVGGTHDAVTSEYATPCSPRASGERFSSGVQAGSANNKNVFRVTINSTEPMYYYCSVGMHCANGMVAAINPLANQTVADLKTSARGKSAGKPTGVYGGVMTTVP</sequence>
<protein>
    <submittedName>
        <fullName evidence="2">Cupredoxin</fullName>
    </submittedName>
</protein>
<dbReference type="EMBL" id="MU853334">
    <property type="protein sequence ID" value="KAK4115965.1"/>
    <property type="molecule type" value="Genomic_DNA"/>
</dbReference>
<dbReference type="CDD" id="cd00920">
    <property type="entry name" value="Cupredoxin"/>
    <property type="match status" value="1"/>
</dbReference>
<accession>A0AAN6TKB0</accession>
<dbReference type="Gene3D" id="2.60.40.420">
    <property type="entry name" value="Cupredoxins - blue copper proteins"/>
    <property type="match status" value="1"/>
</dbReference>
<keyword evidence="1" id="KW-0732">Signal</keyword>
<dbReference type="PANTHER" id="PTHR34883">
    <property type="entry name" value="SERINE-RICH PROTEIN, PUTATIVE-RELATED-RELATED"/>
    <property type="match status" value="1"/>
</dbReference>
<organism evidence="2 3">
    <name type="scientific">Canariomyces notabilis</name>
    <dbReference type="NCBI Taxonomy" id="2074819"/>
    <lineage>
        <taxon>Eukaryota</taxon>
        <taxon>Fungi</taxon>
        <taxon>Dikarya</taxon>
        <taxon>Ascomycota</taxon>
        <taxon>Pezizomycotina</taxon>
        <taxon>Sordariomycetes</taxon>
        <taxon>Sordariomycetidae</taxon>
        <taxon>Sordariales</taxon>
        <taxon>Chaetomiaceae</taxon>
        <taxon>Canariomyces</taxon>
    </lineage>
</organism>
<dbReference type="Proteomes" id="UP001302812">
    <property type="component" value="Unassembled WGS sequence"/>
</dbReference>
<comment type="caution">
    <text evidence="2">The sequence shown here is derived from an EMBL/GenBank/DDBJ whole genome shotgun (WGS) entry which is preliminary data.</text>
</comment>
<name>A0AAN6TKB0_9PEZI</name>
<reference evidence="2" key="1">
    <citation type="journal article" date="2023" name="Mol. Phylogenet. Evol.">
        <title>Genome-scale phylogeny and comparative genomics of the fungal order Sordariales.</title>
        <authorList>
            <person name="Hensen N."/>
            <person name="Bonometti L."/>
            <person name="Westerberg I."/>
            <person name="Brannstrom I.O."/>
            <person name="Guillou S."/>
            <person name="Cros-Aarteil S."/>
            <person name="Calhoun S."/>
            <person name="Haridas S."/>
            <person name="Kuo A."/>
            <person name="Mondo S."/>
            <person name="Pangilinan J."/>
            <person name="Riley R."/>
            <person name="LaButti K."/>
            <person name="Andreopoulos B."/>
            <person name="Lipzen A."/>
            <person name="Chen C."/>
            <person name="Yan M."/>
            <person name="Daum C."/>
            <person name="Ng V."/>
            <person name="Clum A."/>
            <person name="Steindorff A."/>
            <person name="Ohm R.A."/>
            <person name="Martin F."/>
            <person name="Silar P."/>
            <person name="Natvig D.O."/>
            <person name="Lalanne C."/>
            <person name="Gautier V."/>
            <person name="Ament-Velasquez S.L."/>
            <person name="Kruys A."/>
            <person name="Hutchinson M.I."/>
            <person name="Powell A.J."/>
            <person name="Barry K."/>
            <person name="Miller A.N."/>
            <person name="Grigoriev I.V."/>
            <person name="Debuchy R."/>
            <person name="Gladieux P."/>
            <person name="Hiltunen Thoren M."/>
            <person name="Johannesson H."/>
        </authorList>
    </citation>
    <scope>NUCLEOTIDE SEQUENCE</scope>
    <source>
        <strain evidence="2">CBS 508.74</strain>
    </source>
</reference>
<dbReference type="InterPro" id="IPR008972">
    <property type="entry name" value="Cupredoxin"/>
</dbReference>
<dbReference type="InterPro" id="IPR052953">
    <property type="entry name" value="Ser-rich/MCO-related"/>
</dbReference>
<gene>
    <name evidence="2" type="ORF">N656DRAFT_766226</name>
</gene>
<proteinExistence type="predicted"/>
<dbReference type="PANTHER" id="PTHR34883:SF15">
    <property type="entry name" value="EXTRACELLULAR SERINE-RICH PROTEIN"/>
    <property type="match status" value="1"/>
</dbReference>
<keyword evidence="3" id="KW-1185">Reference proteome</keyword>
<evidence type="ECO:0000313" key="2">
    <source>
        <dbReference type="EMBL" id="KAK4115965.1"/>
    </source>
</evidence>
<feature type="signal peptide" evidence="1">
    <location>
        <begin position="1"/>
        <end position="26"/>
    </location>
</feature>
<reference evidence="2" key="2">
    <citation type="submission" date="2023-05" db="EMBL/GenBank/DDBJ databases">
        <authorList>
            <consortium name="Lawrence Berkeley National Laboratory"/>
            <person name="Steindorff A."/>
            <person name="Hensen N."/>
            <person name="Bonometti L."/>
            <person name="Westerberg I."/>
            <person name="Brannstrom I.O."/>
            <person name="Guillou S."/>
            <person name="Cros-Aarteil S."/>
            <person name="Calhoun S."/>
            <person name="Haridas S."/>
            <person name="Kuo A."/>
            <person name="Mondo S."/>
            <person name="Pangilinan J."/>
            <person name="Riley R."/>
            <person name="Labutti K."/>
            <person name="Andreopoulos B."/>
            <person name="Lipzen A."/>
            <person name="Chen C."/>
            <person name="Yanf M."/>
            <person name="Daum C."/>
            <person name="Ng V."/>
            <person name="Clum A."/>
            <person name="Ohm R."/>
            <person name="Martin F."/>
            <person name="Silar P."/>
            <person name="Natvig D."/>
            <person name="Lalanne C."/>
            <person name="Gautier V."/>
            <person name="Ament-Velasquez S.L."/>
            <person name="Kruys A."/>
            <person name="Hutchinson M.I."/>
            <person name="Powell A.J."/>
            <person name="Barry K."/>
            <person name="Miller A.N."/>
            <person name="Grigoriev I.V."/>
            <person name="Debuchy R."/>
            <person name="Gladieux P."/>
            <person name="Thoren M.H."/>
            <person name="Johannesson H."/>
        </authorList>
    </citation>
    <scope>NUCLEOTIDE SEQUENCE</scope>
    <source>
        <strain evidence="2">CBS 508.74</strain>
    </source>
</reference>